<evidence type="ECO:0000313" key="2">
    <source>
        <dbReference type="Proteomes" id="UP000282076"/>
    </source>
</evidence>
<gene>
    <name evidence="1" type="ORF">D7Z26_20625</name>
</gene>
<keyword evidence="2" id="KW-1185">Reference proteome</keyword>
<reference evidence="1 2" key="1">
    <citation type="submission" date="2018-10" db="EMBL/GenBank/DDBJ databases">
        <title>Cohnella sp. M2MS4P-1, whole genome shotgun sequence.</title>
        <authorList>
            <person name="Tuo L."/>
        </authorList>
    </citation>
    <scope>NUCLEOTIDE SEQUENCE [LARGE SCALE GENOMIC DNA]</scope>
    <source>
        <strain evidence="1 2">M2MS4P-1</strain>
    </source>
</reference>
<proteinExistence type="predicted"/>
<dbReference type="Proteomes" id="UP000282076">
    <property type="component" value="Unassembled WGS sequence"/>
</dbReference>
<keyword evidence="1" id="KW-0238">DNA-binding</keyword>
<accession>A0A494XDE9</accession>
<dbReference type="GO" id="GO:0003677">
    <property type="term" value="F:DNA binding"/>
    <property type="evidence" value="ECO:0007669"/>
    <property type="project" value="UniProtKB-KW"/>
</dbReference>
<dbReference type="AlphaFoldDB" id="A0A494XDE9"/>
<dbReference type="EMBL" id="RBZM01000009">
    <property type="protein sequence ID" value="RKP48785.1"/>
    <property type="molecule type" value="Genomic_DNA"/>
</dbReference>
<dbReference type="OrthoDB" id="2677830at2"/>
<name>A0A494XDE9_9BACL</name>
<evidence type="ECO:0000313" key="1">
    <source>
        <dbReference type="EMBL" id="RKP48785.1"/>
    </source>
</evidence>
<protein>
    <submittedName>
        <fullName evidence="1">DNA-binding response regulator</fullName>
    </submittedName>
</protein>
<comment type="caution">
    <text evidence="1">The sequence shown here is derived from an EMBL/GenBank/DDBJ whole genome shotgun (WGS) entry which is preliminary data.</text>
</comment>
<dbReference type="RefSeq" id="WP_120978923.1">
    <property type="nucleotide sequence ID" value="NZ_RBZM01000009.1"/>
</dbReference>
<organism evidence="1 2">
    <name type="scientific">Cohnella endophytica</name>
    <dbReference type="NCBI Taxonomy" id="2419778"/>
    <lineage>
        <taxon>Bacteria</taxon>
        <taxon>Bacillati</taxon>
        <taxon>Bacillota</taxon>
        <taxon>Bacilli</taxon>
        <taxon>Bacillales</taxon>
        <taxon>Paenibacillaceae</taxon>
        <taxon>Cohnella</taxon>
    </lineage>
</organism>
<sequence length="219" mass="25979">MSQFELAYRVWLDKHIAESRGERRRRIKERHGFGEKSLLEHAWWPVIGNLDDICPEYEFVDSEGNHVFMDFAYIRLPKPTCLESDSFGTHARDADRWTFSRGLDRQNEIALAGWNVLRFSIDKLKENPEACRKHLRTMLTNWYGSDEAHVLELNLYQREILRLATRSSEPVTVDTVRQVLGRSDRFAREQLHQMVENRILEPASGHQRIRSYRLRRDAR</sequence>